<feature type="coiled-coil region" evidence="2">
    <location>
        <begin position="126"/>
        <end position="208"/>
    </location>
</feature>
<dbReference type="InParanoid" id="C3ZTL1"/>
<dbReference type="PANTHER" id="PTHR11046">
    <property type="entry name" value="OLIGORIBONUCLEASE, MITOCHONDRIAL"/>
    <property type="match status" value="1"/>
</dbReference>
<sequence>MGRDFTTEDEELDLLTQQALEVVCAAILILLERQAEEQLPGGKYWQPSEAEQQKSQHVPTTNVVSERDFAVLNNLVRSKPNASSLSCEAYIMWLNNQTSMWLDNLDAEEKERHMAYARTHAASIHAKFLEKKQKIKEQRLEALLKKQKEKEDKKQKARQRKVALTEKVLKMGGVWKTAEEVDERVGSLNREQEKLEAVKNQLQFHKKVLNSEGNKELFQMTITRPGRGRHVFSCSEKISHLKEVISKNVTHSTDINSESEEEDEEREYVTLKEPEARTVQGIHETQNKKLQAETEKREVNRQKLSLPDYLKDPSKLVGCKIRQKFNTKDQDGNKVQTWYTGTVTEMMDGAQDPKDTEYLIVYDDENEKDEVYNLLSDLEKGELIVLNSD</sequence>
<dbReference type="AlphaFoldDB" id="C3ZTL1"/>
<dbReference type="PANTHER" id="PTHR11046:SF25">
    <property type="match status" value="1"/>
</dbReference>
<dbReference type="EMBL" id="GG666678">
    <property type="protein sequence ID" value="EEN44118.1"/>
    <property type="molecule type" value="Genomic_DNA"/>
</dbReference>
<dbReference type="GO" id="GO:0000175">
    <property type="term" value="F:3'-5'-RNA exonuclease activity"/>
    <property type="evidence" value="ECO:0007669"/>
    <property type="project" value="InterPro"/>
</dbReference>
<accession>C3ZTL1</accession>
<keyword evidence="2" id="KW-0175">Coiled coil</keyword>
<proteinExistence type="predicted"/>
<reference evidence="3" key="1">
    <citation type="journal article" date="2008" name="Nature">
        <title>The amphioxus genome and the evolution of the chordate karyotype.</title>
        <authorList>
            <consortium name="US DOE Joint Genome Institute (JGI-PGF)"/>
            <person name="Putnam N.H."/>
            <person name="Butts T."/>
            <person name="Ferrier D.E.K."/>
            <person name="Furlong R.F."/>
            <person name="Hellsten U."/>
            <person name="Kawashima T."/>
            <person name="Robinson-Rechavi M."/>
            <person name="Shoguchi E."/>
            <person name="Terry A."/>
            <person name="Yu J.-K."/>
            <person name="Benito-Gutierrez E.L."/>
            <person name="Dubchak I."/>
            <person name="Garcia-Fernandez J."/>
            <person name="Gibson-Brown J.J."/>
            <person name="Grigoriev I.V."/>
            <person name="Horton A.C."/>
            <person name="de Jong P.J."/>
            <person name="Jurka J."/>
            <person name="Kapitonov V.V."/>
            <person name="Kohara Y."/>
            <person name="Kuroki Y."/>
            <person name="Lindquist E."/>
            <person name="Lucas S."/>
            <person name="Osoegawa K."/>
            <person name="Pennacchio L.A."/>
            <person name="Salamov A.A."/>
            <person name="Satou Y."/>
            <person name="Sauka-Spengler T."/>
            <person name="Schmutz J."/>
            <person name="Shin-I T."/>
            <person name="Toyoda A."/>
            <person name="Bronner-Fraser M."/>
            <person name="Fujiyama A."/>
            <person name="Holland L.Z."/>
            <person name="Holland P.W.H."/>
            <person name="Satoh N."/>
            <person name="Rokhsar D.S."/>
        </authorList>
    </citation>
    <scope>NUCLEOTIDE SEQUENCE [LARGE SCALE GENOMIC DNA]</scope>
    <source>
        <strain evidence="3">S238N-H82</strain>
        <tissue evidence="3">Testes</tissue>
    </source>
</reference>
<dbReference type="InterPro" id="IPR022894">
    <property type="entry name" value="Oligoribonuclease"/>
</dbReference>
<evidence type="ECO:0000313" key="3">
    <source>
        <dbReference type="EMBL" id="EEN44118.1"/>
    </source>
</evidence>
<name>C3ZTL1_BRAFL</name>
<keyword evidence="1" id="KW-0540">Nuclease</keyword>
<dbReference type="STRING" id="7739.C3ZTL1"/>
<evidence type="ECO:0000256" key="2">
    <source>
        <dbReference type="SAM" id="Coils"/>
    </source>
</evidence>
<keyword evidence="1" id="KW-0378">Hydrolase</keyword>
<evidence type="ECO:0000256" key="1">
    <source>
        <dbReference type="ARBA" id="ARBA00022722"/>
    </source>
</evidence>
<gene>
    <name evidence="3" type="ORF">BRAFLDRAFT_87627</name>
</gene>
<organism>
    <name type="scientific">Branchiostoma floridae</name>
    <name type="common">Florida lancelet</name>
    <name type="synonym">Amphioxus</name>
    <dbReference type="NCBI Taxonomy" id="7739"/>
    <lineage>
        <taxon>Eukaryota</taxon>
        <taxon>Metazoa</taxon>
        <taxon>Chordata</taxon>
        <taxon>Cephalochordata</taxon>
        <taxon>Leptocardii</taxon>
        <taxon>Amphioxiformes</taxon>
        <taxon>Branchiostomatidae</taxon>
        <taxon>Branchiostoma</taxon>
    </lineage>
</organism>
<protein>
    <submittedName>
        <fullName evidence="3">Uncharacterized protein</fullName>
    </submittedName>
</protein>